<evidence type="ECO:0000313" key="3">
    <source>
        <dbReference type="Proteomes" id="UP000054375"/>
    </source>
</evidence>
<gene>
    <name evidence="2" type="ORF">AQJ54_25090</name>
</gene>
<name>A0A101RYZ5_9ACTN</name>
<accession>A0A101RYZ5</accession>
<evidence type="ECO:0000256" key="1">
    <source>
        <dbReference type="SAM" id="MobiDB-lite"/>
    </source>
</evidence>
<dbReference type="Proteomes" id="UP000054375">
    <property type="component" value="Unassembled WGS sequence"/>
</dbReference>
<comment type="caution">
    <text evidence="2">The sequence shown here is derived from an EMBL/GenBank/DDBJ whole genome shotgun (WGS) entry which is preliminary data.</text>
</comment>
<keyword evidence="3" id="KW-1185">Reference proteome</keyword>
<feature type="region of interest" description="Disordered" evidence="1">
    <location>
        <begin position="44"/>
        <end position="65"/>
    </location>
</feature>
<protein>
    <submittedName>
        <fullName evidence="2">Uncharacterized protein</fullName>
    </submittedName>
</protein>
<dbReference type="EMBL" id="LMWV01000020">
    <property type="protein sequence ID" value="KUN64296.1"/>
    <property type="molecule type" value="Genomic_DNA"/>
</dbReference>
<sequence>MLPGSQRRTIPWGEDLNRFRHARTAVAVAAVLLATACQESMDPTAAPESRSAASASAGLAASPSPAAKTRDEVISDFRYATKSFDLGLTVAKDPMKRECVAYSTAFSRTEPGEKDLLRVISRLKERGWRLRGDVDAEGATFLESGGWEAITGVGPLPGGSADKHSSAAGALALSATSTCTKPPSPSPR</sequence>
<proteinExistence type="predicted"/>
<organism evidence="2 3">
    <name type="scientific">Streptomyces griseorubiginosus</name>
    <dbReference type="NCBI Taxonomy" id="67304"/>
    <lineage>
        <taxon>Bacteria</taxon>
        <taxon>Bacillati</taxon>
        <taxon>Actinomycetota</taxon>
        <taxon>Actinomycetes</taxon>
        <taxon>Kitasatosporales</taxon>
        <taxon>Streptomycetaceae</taxon>
        <taxon>Streptomyces</taxon>
    </lineage>
</organism>
<evidence type="ECO:0000313" key="2">
    <source>
        <dbReference type="EMBL" id="KUN64296.1"/>
    </source>
</evidence>
<dbReference type="AlphaFoldDB" id="A0A101RYZ5"/>
<reference evidence="2 3" key="1">
    <citation type="submission" date="2015-10" db="EMBL/GenBank/DDBJ databases">
        <title>Draft genome sequence of Streptomyces griseorubiginosus DSM 40469, type strain for the species Streptomyces griseorubiginosus.</title>
        <authorList>
            <person name="Ruckert C."/>
            <person name="Winkler A."/>
            <person name="Kalinowski J."/>
            <person name="Kampfer P."/>
            <person name="Glaeser S."/>
        </authorList>
    </citation>
    <scope>NUCLEOTIDE SEQUENCE [LARGE SCALE GENOMIC DNA]</scope>
    <source>
        <strain evidence="2 3">DSM 40469</strain>
    </source>
</reference>